<gene>
    <name evidence="1" type="ORF">KSP40_PGU014895</name>
</gene>
<comment type="caution">
    <text evidence="1">The sequence shown here is derived from an EMBL/GenBank/DDBJ whole genome shotgun (WGS) entry which is preliminary data.</text>
</comment>
<keyword evidence="2" id="KW-1185">Reference proteome</keyword>
<proteinExistence type="predicted"/>
<accession>A0ABR2N3M0</accession>
<evidence type="ECO:0000313" key="1">
    <source>
        <dbReference type="EMBL" id="KAK8970401.1"/>
    </source>
</evidence>
<protein>
    <submittedName>
        <fullName evidence="1">Uncharacterized protein</fullName>
    </submittedName>
</protein>
<name>A0ABR2N3M0_9ASPA</name>
<dbReference type="Proteomes" id="UP001412067">
    <property type="component" value="Unassembled WGS sequence"/>
</dbReference>
<evidence type="ECO:0000313" key="2">
    <source>
        <dbReference type="Proteomes" id="UP001412067"/>
    </source>
</evidence>
<reference evidence="1 2" key="1">
    <citation type="journal article" date="2022" name="Nat. Plants">
        <title>Genomes of leafy and leafless Platanthera orchids illuminate the evolution of mycoheterotrophy.</title>
        <authorList>
            <person name="Li M.H."/>
            <person name="Liu K.W."/>
            <person name="Li Z."/>
            <person name="Lu H.C."/>
            <person name="Ye Q.L."/>
            <person name="Zhang D."/>
            <person name="Wang J.Y."/>
            <person name="Li Y.F."/>
            <person name="Zhong Z.M."/>
            <person name="Liu X."/>
            <person name="Yu X."/>
            <person name="Liu D.K."/>
            <person name="Tu X.D."/>
            <person name="Liu B."/>
            <person name="Hao Y."/>
            <person name="Liao X.Y."/>
            <person name="Jiang Y.T."/>
            <person name="Sun W.H."/>
            <person name="Chen J."/>
            <person name="Chen Y.Q."/>
            <person name="Ai Y."/>
            <person name="Zhai J.W."/>
            <person name="Wu S.S."/>
            <person name="Zhou Z."/>
            <person name="Hsiao Y.Y."/>
            <person name="Wu W.L."/>
            <person name="Chen Y.Y."/>
            <person name="Lin Y.F."/>
            <person name="Hsu J.L."/>
            <person name="Li C.Y."/>
            <person name="Wang Z.W."/>
            <person name="Zhao X."/>
            <person name="Zhong W.Y."/>
            <person name="Ma X.K."/>
            <person name="Ma L."/>
            <person name="Huang J."/>
            <person name="Chen G.Z."/>
            <person name="Huang M.Z."/>
            <person name="Huang L."/>
            <person name="Peng D.H."/>
            <person name="Luo Y.B."/>
            <person name="Zou S.Q."/>
            <person name="Chen S.P."/>
            <person name="Lan S."/>
            <person name="Tsai W.C."/>
            <person name="Van de Peer Y."/>
            <person name="Liu Z.J."/>
        </authorList>
    </citation>
    <scope>NUCLEOTIDE SEQUENCE [LARGE SCALE GENOMIC DNA]</scope>
    <source>
        <strain evidence="1">Lor288</strain>
    </source>
</reference>
<sequence length="104" mass="11116">MVDRRLLFVSSSASPPTPMLTPMRYPNESCSSTLLRLYYLAGLVCVGPRVWLPHRVPGLGVDPGGPLVVEYPHGSVIGVNLTPPAAFSPLCSSTLPPFIIIPGF</sequence>
<organism evidence="1 2">
    <name type="scientific">Platanthera guangdongensis</name>
    <dbReference type="NCBI Taxonomy" id="2320717"/>
    <lineage>
        <taxon>Eukaryota</taxon>
        <taxon>Viridiplantae</taxon>
        <taxon>Streptophyta</taxon>
        <taxon>Embryophyta</taxon>
        <taxon>Tracheophyta</taxon>
        <taxon>Spermatophyta</taxon>
        <taxon>Magnoliopsida</taxon>
        <taxon>Liliopsida</taxon>
        <taxon>Asparagales</taxon>
        <taxon>Orchidaceae</taxon>
        <taxon>Orchidoideae</taxon>
        <taxon>Orchideae</taxon>
        <taxon>Orchidinae</taxon>
        <taxon>Platanthera</taxon>
    </lineage>
</organism>
<dbReference type="EMBL" id="JBBWWR010000002">
    <property type="protein sequence ID" value="KAK8970401.1"/>
    <property type="molecule type" value="Genomic_DNA"/>
</dbReference>